<protein>
    <recommendedName>
        <fullName evidence="4">DUF3592 domain-containing protein</fullName>
    </recommendedName>
</protein>
<evidence type="ECO:0008006" key="4">
    <source>
        <dbReference type="Google" id="ProtNLM"/>
    </source>
</evidence>
<dbReference type="AlphaFoldDB" id="A0A841S8B7"/>
<dbReference type="Proteomes" id="UP000553957">
    <property type="component" value="Unassembled WGS sequence"/>
</dbReference>
<evidence type="ECO:0000313" key="2">
    <source>
        <dbReference type="EMBL" id="MBB6566957.1"/>
    </source>
</evidence>
<comment type="caution">
    <text evidence="2">The sequence shown here is derived from an EMBL/GenBank/DDBJ whole genome shotgun (WGS) entry which is preliminary data.</text>
</comment>
<gene>
    <name evidence="2" type="ORF">HNR71_002594</name>
</gene>
<proteinExistence type="predicted"/>
<name>A0A841S8B7_9ACTN</name>
<feature type="transmembrane region" description="Helical" evidence="1">
    <location>
        <begin position="21"/>
        <end position="42"/>
    </location>
</feature>
<keyword evidence="1" id="KW-1133">Transmembrane helix</keyword>
<organism evidence="2 3">
    <name type="scientific">Kribbella sandramycini</name>
    <dbReference type="NCBI Taxonomy" id="60450"/>
    <lineage>
        <taxon>Bacteria</taxon>
        <taxon>Bacillati</taxon>
        <taxon>Actinomycetota</taxon>
        <taxon>Actinomycetes</taxon>
        <taxon>Propionibacteriales</taxon>
        <taxon>Kribbellaceae</taxon>
        <taxon>Kribbella</taxon>
    </lineage>
</organism>
<dbReference type="EMBL" id="JACHKF010000001">
    <property type="protein sequence ID" value="MBB6566957.1"/>
    <property type="molecule type" value="Genomic_DNA"/>
</dbReference>
<reference evidence="2 3" key="1">
    <citation type="submission" date="2020-08" db="EMBL/GenBank/DDBJ databases">
        <title>Sequencing the genomes of 1000 actinobacteria strains.</title>
        <authorList>
            <person name="Klenk H.-P."/>
        </authorList>
    </citation>
    <scope>NUCLEOTIDE SEQUENCE [LARGE SCALE GENOMIC DNA]</scope>
    <source>
        <strain evidence="2 3">DSM 15626</strain>
    </source>
</reference>
<evidence type="ECO:0000313" key="3">
    <source>
        <dbReference type="Proteomes" id="UP000553957"/>
    </source>
</evidence>
<feature type="transmembrane region" description="Helical" evidence="1">
    <location>
        <begin position="118"/>
        <end position="140"/>
    </location>
</feature>
<accession>A0A841S8B7</accession>
<keyword evidence="1" id="KW-0472">Membrane</keyword>
<sequence length="142" mass="15626">MGGNVVERRRHRRDRGWRVSGEFVAFLAAAVGFGVVGAVQIVDLYWLRERGEVVMGTVLEKSSGKSPSIEVRYVTGAGETIVEGTTNYEEAEVGQSIAVIYDPLEPRRMQAEDYGLSYWFPAVFLGVPTVGFLIGAVVNLRD</sequence>
<evidence type="ECO:0000256" key="1">
    <source>
        <dbReference type="SAM" id="Phobius"/>
    </source>
</evidence>
<dbReference type="RefSeq" id="WP_171677925.1">
    <property type="nucleotide sequence ID" value="NZ_BAAAGT010000008.1"/>
</dbReference>
<keyword evidence="1" id="KW-0812">Transmembrane</keyword>